<proteinExistence type="predicted"/>
<organism evidence="1 2">
    <name type="scientific">Apilactobacillus xinyiensis</name>
    <dbReference type="NCBI Taxonomy" id="2841032"/>
    <lineage>
        <taxon>Bacteria</taxon>
        <taxon>Bacillati</taxon>
        <taxon>Bacillota</taxon>
        <taxon>Bacilli</taxon>
        <taxon>Lactobacillales</taxon>
        <taxon>Lactobacillaceae</taxon>
        <taxon>Apilactobacillus</taxon>
    </lineage>
</organism>
<dbReference type="Proteomes" id="UP001522905">
    <property type="component" value="Unassembled WGS sequence"/>
</dbReference>
<keyword evidence="2" id="KW-1185">Reference proteome</keyword>
<name>A0ABT0I289_9LACO</name>
<comment type="caution">
    <text evidence="1">The sequence shown here is derived from an EMBL/GenBank/DDBJ whole genome shotgun (WGS) entry which is preliminary data.</text>
</comment>
<evidence type="ECO:0000313" key="2">
    <source>
        <dbReference type="Proteomes" id="UP001522905"/>
    </source>
</evidence>
<reference evidence="1 2" key="1">
    <citation type="submission" date="2021-11" db="EMBL/GenBank/DDBJ databases">
        <title>Comparative genomics of bee honey and flower isolates.</title>
        <authorList>
            <person name="Bechtner J.D."/>
            <person name="Gallus M.K."/>
            <person name="Ehrmann M."/>
        </authorList>
    </citation>
    <scope>NUCLEOTIDE SEQUENCE [LARGE SCALE GENOMIC DNA]</scope>
    <source>
        <strain evidence="1 2">M161</strain>
    </source>
</reference>
<gene>
    <name evidence="1" type="ORF">LNP07_04870</name>
</gene>
<evidence type="ECO:0000313" key="1">
    <source>
        <dbReference type="EMBL" id="MCK8624845.1"/>
    </source>
</evidence>
<sequence>MDFCENCGNDLLFDHDFCYQCGYNINNPQDSYVVNVDMPAINYSKRKQNRDFKAAEILKYKNRLSLHSGIENVFIAQVANKQSIMSCSYVMAAILDVEFFVLSFEDAGIVMLGTDMRGCFDSNNIFIPRNAITTIHSRRGLMHRVLKFSTGRLSFKLFLPSLVIGSPYQKANLAHLQRCIAKY</sequence>
<dbReference type="RefSeq" id="WP_248601734.1">
    <property type="nucleotide sequence ID" value="NZ_JAJIAO010000004.1"/>
</dbReference>
<protein>
    <recommendedName>
        <fullName evidence="3">Zinc-ribbon domain-containing protein</fullName>
    </recommendedName>
</protein>
<evidence type="ECO:0008006" key="3">
    <source>
        <dbReference type="Google" id="ProtNLM"/>
    </source>
</evidence>
<dbReference type="EMBL" id="JAJIAO010000004">
    <property type="protein sequence ID" value="MCK8624845.1"/>
    <property type="molecule type" value="Genomic_DNA"/>
</dbReference>
<accession>A0ABT0I289</accession>